<feature type="transmembrane region" description="Helical" evidence="1">
    <location>
        <begin position="49"/>
        <end position="68"/>
    </location>
</feature>
<dbReference type="InterPro" id="IPR009998">
    <property type="entry name" value="YfaZ"/>
</dbReference>
<dbReference type="AlphaFoldDB" id="A0A0H3BR85"/>
<evidence type="ECO:0000256" key="1">
    <source>
        <dbReference type="SAM" id="Phobius"/>
    </source>
</evidence>
<dbReference type="InterPro" id="IPR011250">
    <property type="entry name" value="OMP/PagP_B-barrel"/>
</dbReference>
<reference evidence="2 3" key="1">
    <citation type="journal article" date="2011" name="J. Bacteriol.">
        <title>Comparative genomics of 28 Salmonella enterica isolates: evidence for CRISPR-mediated adaptive sublineage evolution.</title>
        <authorList>
            <person name="Fricke W.F."/>
            <person name="Mammel M.K."/>
            <person name="McDermott P.F."/>
            <person name="Tartera C."/>
            <person name="White D.G."/>
            <person name="Leclerc J.E."/>
            <person name="Ravel J."/>
            <person name="Cebula T.A."/>
        </authorList>
    </citation>
    <scope>NUCLEOTIDE SEQUENCE [LARGE SCALE GENOMIC DNA]</scope>
    <source>
        <strain evidence="2 3">SL254</strain>
    </source>
</reference>
<keyword evidence="1" id="KW-1133">Transmembrane helix</keyword>
<proteinExistence type="predicted"/>
<organism evidence="2 3">
    <name type="scientific">Salmonella newport (strain SL254)</name>
    <dbReference type="NCBI Taxonomy" id="423368"/>
    <lineage>
        <taxon>Bacteria</taxon>
        <taxon>Pseudomonadati</taxon>
        <taxon>Pseudomonadota</taxon>
        <taxon>Gammaproteobacteria</taxon>
        <taxon>Enterobacterales</taxon>
        <taxon>Enterobacteriaceae</taxon>
        <taxon>Salmonella</taxon>
    </lineage>
</organism>
<dbReference type="Pfam" id="PF07437">
    <property type="entry name" value="YfaZ"/>
    <property type="match status" value="1"/>
</dbReference>
<evidence type="ECO:0000313" key="2">
    <source>
        <dbReference type="EMBL" id="ACF62772.1"/>
    </source>
</evidence>
<protein>
    <submittedName>
        <fullName evidence="2">Putative inner membrane protein</fullName>
    </submittedName>
</protein>
<sequence length="224" mass="24048">MAKVVFRYNMFLEWFLSALIPQRLAVQFCRFGEFFFMCLLERVKMKKSILLGFAGMLFVSASAQAISISGQAGEDYTNIGVGFGTESTGLALSGNWMHNDDDGDAAGVGLGLNIPVGPLLATVGGKGIYTNPKDSDEGYAAAVGGGLQWKIGNSFRLFGEYYYSPDSLSSGIDSYEEANAGARFTIMRPLSIEAGYRYLNLAGKDGNRDNAIADGPYVGVNASF</sequence>
<evidence type="ECO:0000313" key="3">
    <source>
        <dbReference type="Proteomes" id="UP000008824"/>
    </source>
</evidence>
<dbReference type="SUPFAM" id="SSF56925">
    <property type="entry name" value="OMPA-like"/>
    <property type="match status" value="1"/>
</dbReference>
<keyword evidence="1" id="KW-0472">Membrane</keyword>
<dbReference type="HOGENOM" id="CLU_128134_1_0_6"/>
<name>A0A0H3BR85_SALNS</name>
<dbReference type="KEGG" id="see:SNSL254_A2479"/>
<gene>
    <name evidence="2" type="ordered locus">SNSL254_A2479</name>
</gene>
<dbReference type="EMBL" id="CP001113">
    <property type="protein sequence ID" value="ACF62772.1"/>
    <property type="molecule type" value="Genomic_DNA"/>
</dbReference>
<keyword evidence="1" id="KW-0812">Transmembrane</keyword>
<accession>A0A0H3BR85</accession>
<dbReference type="Proteomes" id="UP000008824">
    <property type="component" value="Chromosome"/>
</dbReference>